<proteinExistence type="predicted"/>
<protein>
    <submittedName>
        <fullName evidence="1">Uncharacterized protein</fullName>
    </submittedName>
</protein>
<evidence type="ECO:0000313" key="1">
    <source>
        <dbReference type="EMBL" id="KAL0939988.1"/>
    </source>
</evidence>
<accession>A0ACC3Z795</accession>
<keyword evidence="2" id="KW-1185">Reference proteome</keyword>
<dbReference type="Proteomes" id="UP000805649">
    <property type="component" value="Unassembled WGS sequence"/>
</dbReference>
<dbReference type="EMBL" id="VUJX02000003">
    <property type="protein sequence ID" value="KAL0939988.1"/>
    <property type="molecule type" value="Genomic_DNA"/>
</dbReference>
<evidence type="ECO:0000313" key="2">
    <source>
        <dbReference type="Proteomes" id="UP000805649"/>
    </source>
</evidence>
<sequence>MISPLLLCSYCSKIPLSHCDLKSAISSPGGTPFFLLGPWSRISTSSCPLCEVVTRAIFEAHRLSPGSVAQGDDETFALCWNNQLGPGQRGAFSINDSTNTASGQYVCFVSDSSDGLEVANDAYFLMPAVGPKLQMSRVSKWIDACTTTHPITKCKAQNYQGFTSIFPKLQVLRLVDIDNGNLVEVSDIRPYKYVALSYVWGGVSSFRLTKSTLSRLLLPNSISQIRNRLPLTILDTITLVKLLGLRYLWVDLLCLIQDDPDDLSRGTAVMDNVYERSWLTVIAACGHDANSGLPAVTGTRAPQQTFRITPTVRFGLYTPLDWALAATVYQTRGWTFQEQALCQRALYFVDNKVYFRCGSEEFCELCLDQPRLAKRREWEEPWSPPQAFRLRNPVRDWEDIGDVLRAIEGIMRRASEKSNIRFMQGIPIQALDFFLLFDAAFTTVSSRRRRNGFPSWSWVGWVGKSRIRPGQGHLIHQLHHWLRQKCWILWYERSTNGHLRILSDPVRNSPSGHIYKERFKAQLPSGSGGLHTMPSHGQSHLAQTPSYSTLQFWTLAIFLEFSRNDSWSEGYLRGVDGQVCGELTVDSIEETPSFDSSGPFEILLLSEAASVPHPKTRESGYDYNVILVEWDGDFAERRAVGHIREWAVTKSFSPGPVWKEYILK</sequence>
<name>A0ACC3Z795_COLTU</name>
<reference evidence="1 2" key="1">
    <citation type="journal article" date="2020" name="Phytopathology">
        <title>Genome Sequence Resources of Colletotrichum truncatum, C. plurivorum, C. musicola, and C. sojae: Four Species Pathogenic to Soybean (Glycine max).</title>
        <authorList>
            <person name="Rogerio F."/>
            <person name="Boufleur T.R."/>
            <person name="Ciampi-Guillardi M."/>
            <person name="Sukno S.A."/>
            <person name="Thon M.R."/>
            <person name="Massola Junior N.S."/>
            <person name="Baroncelli R."/>
        </authorList>
    </citation>
    <scope>NUCLEOTIDE SEQUENCE [LARGE SCALE GENOMIC DNA]</scope>
    <source>
        <strain evidence="1 2">CMES1059</strain>
    </source>
</reference>
<comment type="caution">
    <text evidence="1">The sequence shown here is derived from an EMBL/GenBank/DDBJ whole genome shotgun (WGS) entry which is preliminary data.</text>
</comment>
<organism evidence="1 2">
    <name type="scientific">Colletotrichum truncatum</name>
    <name type="common">Anthracnose fungus</name>
    <name type="synonym">Colletotrichum capsici</name>
    <dbReference type="NCBI Taxonomy" id="5467"/>
    <lineage>
        <taxon>Eukaryota</taxon>
        <taxon>Fungi</taxon>
        <taxon>Dikarya</taxon>
        <taxon>Ascomycota</taxon>
        <taxon>Pezizomycotina</taxon>
        <taxon>Sordariomycetes</taxon>
        <taxon>Hypocreomycetidae</taxon>
        <taxon>Glomerellales</taxon>
        <taxon>Glomerellaceae</taxon>
        <taxon>Colletotrichum</taxon>
        <taxon>Colletotrichum truncatum species complex</taxon>
    </lineage>
</organism>
<gene>
    <name evidence="1" type="ORF">CTRU02_206598</name>
</gene>